<evidence type="ECO:0000259" key="1">
    <source>
        <dbReference type="Pfam" id="PF22522"/>
    </source>
</evidence>
<evidence type="ECO:0000313" key="3">
    <source>
        <dbReference type="Proteomes" id="UP000609802"/>
    </source>
</evidence>
<feature type="domain" description="DUF6998" evidence="1">
    <location>
        <begin position="33"/>
        <end position="151"/>
    </location>
</feature>
<dbReference type="EMBL" id="BNCH01000003">
    <property type="protein sequence ID" value="GHE96499.1"/>
    <property type="molecule type" value="Genomic_DNA"/>
</dbReference>
<dbReference type="RefSeq" id="WP_191286003.1">
    <property type="nucleotide sequence ID" value="NZ_BNCH01000003.1"/>
</dbReference>
<accession>A0ABQ3IWD2</accession>
<proteinExistence type="predicted"/>
<dbReference type="Proteomes" id="UP000609802">
    <property type="component" value="Unassembled WGS sequence"/>
</dbReference>
<name>A0ABQ3IWD2_9RHOB</name>
<organism evidence="2 3">
    <name type="scientific">Aliiroseovarius zhejiangensis</name>
    <dbReference type="NCBI Taxonomy" id="1632025"/>
    <lineage>
        <taxon>Bacteria</taxon>
        <taxon>Pseudomonadati</taxon>
        <taxon>Pseudomonadota</taxon>
        <taxon>Alphaproteobacteria</taxon>
        <taxon>Rhodobacterales</taxon>
        <taxon>Paracoccaceae</taxon>
        <taxon>Aliiroseovarius</taxon>
    </lineage>
</organism>
<protein>
    <recommendedName>
        <fullName evidence="1">DUF6998 domain-containing protein</fullName>
    </recommendedName>
</protein>
<gene>
    <name evidence="2" type="ORF">GCM10016455_16100</name>
</gene>
<dbReference type="InterPro" id="IPR054267">
    <property type="entry name" value="DUF6998"/>
</dbReference>
<evidence type="ECO:0000313" key="2">
    <source>
        <dbReference type="EMBL" id="GHE96499.1"/>
    </source>
</evidence>
<dbReference type="Pfam" id="PF22522">
    <property type="entry name" value="DUF6998"/>
    <property type="match status" value="1"/>
</dbReference>
<keyword evidence="3" id="KW-1185">Reference proteome</keyword>
<comment type="caution">
    <text evidence="2">The sequence shown here is derived from an EMBL/GenBank/DDBJ whole genome shotgun (WGS) entry which is preliminary data.</text>
</comment>
<sequence length="156" mass="17544">MQTPTRSEIAILEEVKSLAVEYYHLTGKPLGVTGEIAEMEAASLLGLDLAAARTAGFDAYRTRKDRKEKIQIKGRWKKDGTSWGRVSKIIADQEFDAVQLVLMHGNYDVFEIWEASREDVVERLDAPGSKARNQRRSMGVSQFKSIAELVWSSRAL</sequence>
<reference evidence="3" key="1">
    <citation type="journal article" date="2019" name="Int. J. Syst. Evol. Microbiol.">
        <title>The Global Catalogue of Microorganisms (GCM) 10K type strain sequencing project: providing services to taxonomists for standard genome sequencing and annotation.</title>
        <authorList>
            <consortium name="The Broad Institute Genomics Platform"/>
            <consortium name="The Broad Institute Genome Sequencing Center for Infectious Disease"/>
            <person name="Wu L."/>
            <person name="Ma J."/>
        </authorList>
    </citation>
    <scope>NUCLEOTIDE SEQUENCE [LARGE SCALE GENOMIC DNA]</scope>
    <source>
        <strain evidence="3">KCTC 42443</strain>
    </source>
</reference>